<dbReference type="EMBL" id="JAMQGP010000001">
    <property type="protein sequence ID" value="MCM2678428.1"/>
    <property type="molecule type" value="Genomic_DNA"/>
</dbReference>
<evidence type="ECO:0000313" key="2">
    <source>
        <dbReference type="Proteomes" id="UP001165393"/>
    </source>
</evidence>
<organism evidence="1 2">
    <name type="scientific">Echinimonas agarilytica</name>
    <dbReference type="NCBI Taxonomy" id="1215918"/>
    <lineage>
        <taxon>Bacteria</taxon>
        <taxon>Pseudomonadati</taxon>
        <taxon>Pseudomonadota</taxon>
        <taxon>Gammaproteobacteria</taxon>
        <taxon>Alteromonadales</taxon>
        <taxon>Echinimonadaceae</taxon>
        <taxon>Echinimonas</taxon>
    </lineage>
</organism>
<keyword evidence="2" id="KW-1185">Reference proteome</keyword>
<dbReference type="RefSeq" id="WP_251259795.1">
    <property type="nucleotide sequence ID" value="NZ_JAMQGP010000001.1"/>
</dbReference>
<gene>
    <name evidence="1" type="ORF">NAF29_01920</name>
</gene>
<name>A0AA42B6C1_9GAMM</name>
<reference evidence="1 2" key="1">
    <citation type="journal article" date="2013" name="Antonie Van Leeuwenhoek">
        <title>Echinimonas agarilytica gen. nov., sp. nov., a new gammaproteobacterium isolated from the sea urchin Strongylocentrotus intermedius.</title>
        <authorList>
            <person name="Nedashkovskaya O.I."/>
            <person name="Stenkova A.M."/>
            <person name="Zhukova N.V."/>
            <person name="Van Trappen S."/>
            <person name="Lee J.S."/>
            <person name="Kim S.B."/>
        </authorList>
    </citation>
    <scope>NUCLEOTIDE SEQUENCE [LARGE SCALE GENOMIC DNA]</scope>
    <source>
        <strain evidence="1 2">KMM 6351</strain>
    </source>
</reference>
<dbReference type="Proteomes" id="UP001165393">
    <property type="component" value="Unassembled WGS sequence"/>
</dbReference>
<comment type="caution">
    <text evidence="1">The sequence shown here is derived from an EMBL/GenBank/DDBJ whole genome shotgun (WGS) entry which is preliminary data.</text>
</comment>
<accession>A0AA42B6C1</accession>
<dbReference type="AlphaFoldDB" id="A0AA42B6C1"/>
<evidence type="ECO:0000313" key="1">
    <source>
        <dbReference type="EMBL" id="MCM2678428.1"/>
    </source>
</evidence>
<sequence>MQHTAILPTERRGSKAQIKLTDAQRLCVEGMKKLGWDIWFVRMTQRGPLVVVCRGDAMCTIDSLGNANFSSEVMVRHTDAN</sequence>
<protein>
    <submittedName>
        <fullName evidence="1">Uncharacterized protein</fullName>
    </submittedName>
</protein>
<proteinExistence type="predicted"/>